<feature type="region of interest" description="Disordered" evidence="1">
    <location>
        <begin position="1"/>
        <end position="57"/>
    </location>
</feature>
<dbReference type="AlphaFoldDB" id="Q07JD1"/>
<organism evidence="2">
    <name type="scientific">Rhodopseudomonas palustris (strain BisA53)</name>
    <dbReference type="NCBI Taxonomy" id="316055"/>
    <lineage>
        <taxon>Bacteria</taxon>
        <taxon>Pseudomonadati</taxon>
        <taxon>Pseudomonadota</taxon>
        <taxon>Alphaproteobacteria</taxon>
        <taxon>Hyphomicrobiales</taxon>
        <taxon>Nitrobacteraceae</taxon>
        <taxon>Rhodopseudomonas</taxon>
    </lineage>
</organism>
<name>Q07JD1_RHOP5</name>
<dbReference type="eggNOG" id="COG3843">
    <property type="taxonomic scope" value="Bacteria"/>
</dbReference>
<evidence type="ECO:0000256" key="1">
    <source>
        <dbReference type="SAM" id="MobiDB-lite"/>
    </source>
</evidence>
<evidence type="ECO:0000313" key="2">
    <source>
        <dbReference type="EMBL" id="ABJ07953.1"/>
    </source>
</evidence>
<gene>
    <name evidence="2" type="ordered locus">RPE_4027</name>
</gene>
<dbReference type="KEGG" id="rpe:RPE_4027"/>
<dbReference type="OrthoDB" id="9809969at2"/>
<protein>
    <recommendedName>
        <fullName evidence="3">Type VI secretion protein</fullName>
    </recommendedName>
</protein>
<dbReference type="EMBL" id="CP000463">
    <property type="protein sequence ID" value="ABJ07953.1"/>
    <property type="molecule type" value="Genomic_DNA"/>
</dbReference>
<dbReference type="Pfam" id="PF11843">
    <property type="entry name" value="DUF3363"/>
    <property type="match status" value="1"/>
</dbReference>
<accession>Q07JD1</accession>
<reference evidence="2" key="1">
    <citation type="submission" date="2006-09" db="EMBL/GenBank/DDBJ databases">
        <title>Complete sequence of Rhodopseudomonas palustris BisA53.</title>
        <authorList>
            <consortium name="US DOE Joint Genome Institute"/>
            <person name="Copeland A."/>
            <person name="Lucas S."/>
            <person name="Lapidus A."/>
            <person name="Barry K."/>
            <person name="Detter J.C."/>
            <person name="Glavina del Rio T."/>
            <person name="Hammon N."/>
            <person name="Israni S."/>
            <person name="Dalin E."/>
            <person name="Tice H."/>
            <person name="Pitluck S."/>
            <person name="Chain P."/>
            <person name="Malfatti S."/>
            <person name="Shin M."/>
            <person name="Vergez L."/>
            <person name="Schmutz J."/>
            <person name="Larimer F."/>
            <person name="Land M."/>
            <person name="Hauser L."/>
            <person name="Pelletier D.A."/>
            <person name="Kyrpides N."/>
            <person name="Kim E."/>
            <person name="Harwood C.S."/>
            <person name="Oda Y."/>
            <person name="Richardson P."/>
        </authorList>
    </citation>
    <scope>NUCLEOTIDE SEQUENCE [LARGE SCALE GENOMIC DNA]</scope>
    <source>
        <strain evidence="2">BisA53</strain>
    </source>
</reference>
<dbReference type="STRING" id="316055.RPE_4027"/>
<proteinExistence type="predicted"/>
<dbReference type="HOGENOM" id="CLU_027492_1_0_5"/>
<dbReference type="InterPro" id="IPR021795">
    <property type="entry name" value="DUF3363"/>
</dbReference>
<evidence type="ECO:0008006" key="3">
    <source>
        <dbReference type="Google" id="ProtNLM"/>
    </source>
</evidence>
<sequence>MKQPNDDLRLRPGRIRDRGRGAVRQKSFVGQVMRAAKKAGHSGKGFGREGRGTASRFGRGRSAALALSLRSPSRRVVVKARVVRHRGSRFRSAPLTKHVSYLKREGVTRDGADARMFDARSDAADERGFAERCEGDRHHFRFIVSPEDAPEMQDLRAFTRELMVDAGRDLGTRLDWIGVGHWNTDNPHVHILVRGRADDGQDLVISRDYISRGFRARAAERVTLELGPRSEREIRSTLEKEVDAERWTGLDRALQTAADEGAGMADLRPDSADNDPELRRLMIGRATKLERLGLADQIEPGCWSLKPGLEETLRELSVRGDIIKTMHRAMAGLGREPDVSRFALHGDDVADPVLGRLMARGLHDELSGSAYAVVDGVDGRTHHLHFSDLEMTGDAAPGAIVEARVYDDANGRKRLSLAIRSDLSLQDQVTAPGATWLDRQLISREPAIGGGGFGVEVRDAMERRVDHLASEGLARRQGSRLVLARDLLDTLRRRELDAAAKKIGAESGLTYRSASEGENVAGVYRQRVTLSSGRFAMIDDGLGFELVPWRPALEQQLGRHVSGIVKPSGGVDWSFGRKRGLGL</sequence>
<feature type="compositionally biased region" description="Basic and acidic residues" evidence="1">
    <location>
        <begin position="1"/>
        <end position="20"/>
    </location>
</feature>